<dbReference type="RefSeq" id="WP_145754626.1">
    <property type="nucleotide sequence ID" value="NZ_VITN01000042.1"/>
</dbReference>
<dbReference type="EMBL" id="VITN01000042">
    <property type="protein sequence ID" value="TWB09323.1"/>
    <property type="molecule type" value="Genomic_DNA"/>
</dbReference>
<proteinExistence type="predicted"/>
<gene>
    <name evidence="2" type="ORF">FBZ89_1427</name>
</gene>
<dbReference type="AlphaFoldDB" id="A0A560EIX2"/>
<name>A0A560EIX2_9PROT</name>
<feature type="region of interest" description="Disordered" evidence="1">
    <location>
        <begin position="17"/>
        <end position="36"/>
    </location>
</feature>
<evidence type="ECO:0000256" key="1">
    <source>
        <dbReference type="SAM" id="MobiDB-lite"/>
    </source>
</evidence>
<evidence type="ECO:0000313" key="2">
    <source>
        <dbReference type="EMBL" id="TWB09323.1"/>
    </source>
</evidence>
<sequence>MPPKSLDEQIADAAKRYEQLSNRKRDRDAAAKVRARKRDNNRKIVVGGAVLAHAKRDPAFAAQLWAVLDQAVTRAIDRKAIADLLPSAPAGAGEAA</sequence>
<evidence type="ECO:0000313" key="3">
    <source>
        <dbReference type="Proteomes" id="UP000319859"/>
    </source>
</evidence>
<organism evidence="2 3">
    <name type="scientific">Nitrospirillum amazonense</name>
    <dbReference type="NCBI Taxonomy" id="28077"/>
    <lineage>
        <taxon>Bacteria</taxon>
        <taxon>Pseudomonadati</taxon>
        <taxon>Pseudomonadota</taxon>
        <taxon>Alphaproteobacteria</taxon>
        <taxon>Rhodospirillales</taxon>
        <taxon>Azospirillaceae</taxon>
        <taxon>Nitrospirillum</taxon>
    </lineage>
</organism>
<feature type="compositionally biased region" description="Basic and acidic residues" evidence="1">
    <location>
        <begin position="17"/>
        <end position="31"/>
    </location>
</feature>
<dbReference type="Proteomes" id="UP000319859">
    <property type="component" value="Unassembled WGS sequence"/>
</dbReference>
<reference evidence="2 3" key="1">
    <citation type="submission" date="2019-06" db="EMBL/GenBank/DDBJ databases">
        <title>Genomic Encyclopedia of Type Strains, Phase IV (KMG-V): Genome sequencing to study the core and pangenomes of soil and plant-associated prokaryotes.</title>
        <authorList>
            <person name="Whitman W."/>
        </authorList>
    </citation>
    <scope>NUCLEOTIDE SEQUENCE [LARGE SCALE GENOMIC DNA]</scope>
    <source>
        <strain evidence="2 3">BR 11880</strain>
    </source>
</reference>
<evidence type="ECO:0008006" key="4">
    <source>
        <dbReference type="Google" id="ProtNLM"/>
    </source>
</evidence>
<accession>A0A560EIX2</accession>
<dbReference type="OrthoDB" id="7728370at2"/>
<comment type="caution">
    <text evidence="2">The sequence shown here is derived from an EMBL/GenBank/DDBJ whole genome shotgun (WGS) entry which is preliminary data.</text>
</comment>
<protein>
    <recommendedName>
        <fullName evidence="4">Relaxasome subunit MobC</fullName>
    </recommendedName>
</protein>